<gene>
    <name evidence="4" type="ORF">ACFPWV_23530</name>
</gene>
<dbReference type="PANTHER" id="PTHR34039:SF1">
    <property type="entry name" value="UPF0102 PROTEIN YRAN"/>
    <property type="match status" value="1"/>
</dbReference>
<dbReference type="Gene3D" id="3.40.1350.10">
    <property type="match status" value="1"/>
</dbReference>
<feature type="region of interest" description="Disordered" evidence="3">
    <location>
        <begin position="1"/>
        <end position="22"/>
    </location>
</feature>
<dbReference type="InterPro" id="IPR011335">
    <property type="entry name" value="Restrct_endonuc-II-like"/>
</dbReference>
<dbReference type="NCBIfam" id="NF009154">
    <property type="entry name" value="PRK12497.3-3"/>
    <property type="match status" value="1"/>
</dbReference>
<dbReference type="Pfam" id="PF02021">
    <property type="entry name" value="UPF0102"/>
    <property type="match status" value="1"/>
</dbReference>
<dbReference type="EMBL" id="JBHSKN010000020">
    <property type="protein sequence ID" value="MFC5242848.1"/>
    <property type="molecule type" value="Genomic_DNA"/>
</dbReference>
<evidence type="ECO:0000256" key="2">
    <source>
        <dbReference type="HAMAP-Rule" id="MF_00048"/>
    </source>
</evidence>
<evidence type="ECO:0000256" key="3">
    <source>
        <dbReference type="SAM" id="MobiDB-lite"/>
    </source>
</evidence>
<comment type="caution">
    <text evidence="4">The sequence shown here is derived from an EMBL/GenBank/DDBJ whole genome shotgun (WGS) entry which is preliminary data.</text>
</comment>
<name>A0ABW0DZX5_9ACTN</name>
<comment type="similarity">
    <text evidence="1 2">Belongs to the UPF0102 family.</text>
</comment>
<protein>
    <recommendedName>
        <fullName evidence="2">UPF0102 protein ACFPWV_23530</fullName>
    </recommendedName>
</protein>
<evidence type="ECO:0000313" key="4">
    <source>
        <dbReference type="EMBL" id="MFC5242848.1"/>
    </source>
</evidence>
<accession>A0ABW0DZX5</accession>
<dbReference type="InterPro" id="IPR011856">
    <property type="entry name" value="tRNA_endonuc-like_dom_sf"/>
</dbReference>
<evidence type="ECO:0000313" key="5">
    <source>
        <dbReference type="Proteomes" id="UP001596035"/>
    </source>
</evidence>
<evidence type="ECO:0000256" key="1">
    <source>
        <dbReference type="ARBA" id="ARBA00006738"/>
    </source>
</evidence>
<dbReference type="HAMAP" id="MF_00048">
    <property type="entry name" value="UPF0102"/>
    <property type="match status" value="1"/>
</dbReference>
<sequence>MTVGAGGGADMNARNTRSVRTAHRARSALGRYGETLAARRLTQAGMTVLHRNWRCGRTGEIDIVARDGDALVVCEVKTRRAGPFQHPMEAVTAAKADRLRSLAERWLQEHGGAPPGGVRIDLVGVLLPARGAPVVEHVRGVA</sequence>
<proteinExistence type="inferred from homology"/>
<dbReference type="RefSeq" id="WP_382053959.1">
    <property type="nucleotide sequence ID" value="NZ_BAAATG010000040.1"/>
</dbReference>
<dbReference type="PANTHER" id="PTHR34039">
    <property type="entry name" value="UPF0102 PROTEIN YRAN"/>
    <property type="match status" value="1"/>
</dbReference>
<dbReference type="InterPro" id="IPR003509">
    <property type="entry name" value="UPF0102_YraN-like"/>
</dbReference>
<dbReference type="SUPFAM" id="SSF52980">
    <property type="entry name" value="Restriction endonuclease-like"/>
    <property type="match status" value="1"/>
</dbReference>
<organism evidence="4 5">
    <name type="scientific">Streptomyces atrovirens</name>
    <dbReference type="NCBI Taxonomy" id="285556"/>
    <lineage>
        <taxon>Bacteria</taxon>
        <taxon>Bacillati</taxon>
        <taxon>Actinomycetota</taxon>
        <taxon>Actinomycetes</taxon>
        <taxon>Kitasatosporales</taxon>
        <taxon>Streptomycetaceae</taxon>
        <taxon>Streptomyces</taxon>
    </lineage>
</organism>
<dbReference type="CDD" id="cd20736">
    <property type="entry name" value="PoNe_Nuclease"/>
    <property type="match status" value="1"/>
</dbReference>
<keyword evidence="5" id="KW-1185">Reference proteome</keyword>
<dbReference type="Proteomes" id="UP001596035">
    <property type="component" value="Unassembled WGS sequence"/>
</dbReference>
<reference evidence="5" key="1">
    <citation type="journal article" date="2019" name="Int. J. Syst. Evol. Microbiol.">
        <title>The Global Catalogue of Microorganisms (GCM) 10K type strain sequencing project: providing services to taxonomists for standard genome sequencing and annotation.</title>
        <authorList>
            <consortium name="The Broad Institute Genomics Platform"/>
            <consortium name="The Broad Institute Genome Sequencing Center for Infectious Disease"/>
            <person name="Wu L."/>
            <person name="Ma J."/>
        </authorList>
    </citation>
    <scope>NUCLEOTIDE SEQUENCE [LARGE SCALE GENOMIC DNA]</scope>
    <source>
        <strain evidence="5">CGMCC 4.7131</strain>
    </source>
</reference>